<evidence type="ECO:0000313" key="4">
    <source>
        <dbReference type="Proteomes" id="UP001227230"/>
    </source>
</evidence>
<evidence type="ECO:0000259" key="2">
    <source>
        <dbReference type="Pfam" id="PF13968"/>
    </source>
</evidence>
<evidence type="ECO:0000256" key="1">
    <source>
        <dbReference type="SAM" id="Phobius"/>
    </source>
</evidence>
<keyword evidence="1" id="KW-0472">Membrane</keyword>
<dbReference type="Proteomes" id="UP001227230">
    <property type="component" value="Chromosome 5"/>
</dbReference>
<keyword evidence="4" id="KW-1185">Reference proteome</keyword>
<keyword evidence="1" id="KW-1133">Transmembrane helix</keyword>
<gene>
    <name evidence="3" type="ORF">VitviT2T_007489</name>
</gene>
<dbReference type="EMBL" id="CP126652">
    <property type="protein sequence ID" value="WJZ88160.1"/>
    <property type="molecule type" value="Genomic_DNA"/>
</dbReference>
<feature type="transmembrane region" description="Helical" evidence="1">
    <location>
        <begin position="172"/>
        <end position="192"/>
    </location>
</feature>
<feature type="domain" description="DUF4220" evidence="2">
    <location>
        <begin position="109"/>
        <end position="442"/>
    </location>
</feature>
<dbReference type="Pfam" id="PF04578">
    <property type="entry name" value="DUF594"/>
    <property type="match status" value="1"/>
</dbReference>
<dbReference type="PANTHER" id="PTHR31325">
    <property type="entry name" value="OS01G0798800 PROTEIN-RELATED"/>
    <property type="match status" value="1"/>
</dbReference>
<organism evidence="3 4">
    <name type="scientific">Vitis vinifera</name>
    <name type="common">Grape</name>
    <dbReference type="NCBI Taxonomy" id="29760"/>
    <lineage>
        <taxon>Eukaryota</taxon>
        <taxon>Viridiplantae</taxon>
        <taxon>Streptophyta</taxon>
        <taxon>Embryophyta</taxon>
        <taxon>Tracheophyta</taxon>
        <taxon>Spermatophyta</taxon>
        <taxon>Magnoliopsida</taxon>
        <taxon>eudicotyledons</taxon>
        <taxon>Gunneridae</taxon>
        <taxon>Pentapetalae</taxon>
        <taxon>rosids</taxon>
        <taxon>Vitales</taxon>
        <taxon>Vitaceae</taxon>
        <taxon>Viteae</taxon>
        <taxon>Vitis</taxon>
    </lineage>
</organism>
<feature type="transmembrane region" description="Helical" evidence="1">
    <location>
        <begin position="350"/>
        <end position="370"/>
    </location>
</feature>
<dbReference type="Pfam" id="PF13968">
    <property type="entry name" value="DUF4220"/>
    <property type="match status" value="1"/>
</dbReference>
<accession>A0ABY9C1R3</accession>
<name>A0ABY9C1R3_VITVI</name>
<protein>
    <recommendedName>
        <fullName evidence="2">DUF4220 domain-containing protein</fullName>
    </recommendedName>
</protein>
<sequence length="761" mass="87646">MKCVKAGKFGSWCFFIAEAASVEFQSPDLRYTQRETMPITGELTSIGSLIFMNKRRSVMKILPQSVTKLWNEWEVRVLVLISLFLQIVLILLGNRRKYIPSKWIRVILWLAYLAADWIAAVSIGVLSNSQGDSEDDSLQQTNIIRAFWAPFLLLHLGGPDTITAYSMEDNELWLRHLLGLVVQFGGAFYVFLRSWEGMPLNIMAIPMFVAGLIKYGERTWALRSASSSQFREAMLPRPDPGPNYAKIMGEYTLQRSQGFNVSFEPVAEPSTKVNCLDPDDEILQVGYALFMTFKRLFADLILTFQDRKDSQSFFHNTTWEKAFVAIEVELGFMYDVLYTKASVTYCRWGHLLRAVSLSFTVSTSVAFLLINKQEYATTDLIITLLLLVGAIVLEMYAIIILLSSDWTMLWLSKHKKPLKDRVKMDRANKRWSNSMAQYNLLSLCLKEKPIKYLGPVQRLPYICEMLKKYRLGQHEGILWRFSRVYEMLEEHSYKTSVTVSTDLEILNDLKEFIFEHLSDKSNSAKEQSDANAIYKQLCAGRGDLVLKKEKYNCHSILGWSVEEDFEQSILLWHIATDLLYHTDNQDQNPSLDKCPDYRAMCKLVSDYMLYLLVMRPSMLPDGIGHMRFRDSRAEGIQFFKDKVIIEGRTEACQKLLEVNTEVPPLQVEGDKSKSMLFEACRLAKSLQSLEITEKEKWEMMCDVWVEMLCYAASQCGWNQHAKQLRRGGELLTHVWLLMAHFGISEHFKISQCHARSVVVVT</sequence>
<proteinExistence type="predicted"/>
<dbReference type="InterPro" id="IPR007658">
    <property type="entry name" value="DUF594"/>
</dbReference>
<feature type="transmembrane region" description="Helical" evidence="1">
    <location>
        <begin position="75"/>
        <end position="94"/>
    </location>
</feature>
<evidence type="ECO:0000313" key="3">
    <source>
        <dbReference type="EMBL" id="WJZ88160.1"/>
    </source>
</evidence>
<feature type="transmembrane region" description="Helical" evidence="1">
    <location>
        <begin position="146"/>
        <end position="165"/>
    </location>
</feature>
<feature type="transmembrane region" description="Helical" evidence="1">
    <location>
        <begin position="106"/>
        <end position="126"/>
    </location>
</feature>
<feature type="transmembrane region" description="Helical" evidence="1">
    <location>
        <begin position="382"/>
        <end position="411"/>
    </location>
</feature>
<keyword evidence="1" id="KW-0812">Transmembrane</keyword>
<dbReference type="InterPro" id="IPR025315">
    <property type="entry name" value="DUF4220"/>
</dbReference>
<feature type="transmembrane region" description="Helical" evidence="1">
    <location>
        <begin position="198"/>
        <end position="216"/>
    </location>
</feature>
<reference evidence="3 4" key="1">
    <citation type="journal article" date="2023" name="Hortic Res">
        <title>The complete reference genome for grapevine (Vitis vinifera L.) genetics and breeding.</title>
        <authorList>
            <person name="Shi X."/>
            <person name="Cao S."/>
            <person name="Wang X."/>
            <person name="Huang S."/>
            <person name="Wang Y."/>
            <person name="Liu Z."/>
            <person name="Liu W."/>
            <person name="Leng X."/>
            <person name="Peng Y."/>
            <person name="Wang N."/>
            <person name="Wang Y."/>
            <person name="Ma Z."/>
            <person name="Xu X."/>
            <person name="Zhang F."/>
            <person name="Xue H."/>
            <person name="Zhong H."/>
            <person name="Wang Y."/>
            <person name="Zhang K."/>
            <person name="Velt A."/>
            <person name="Avia K."/>
            <person name="Holtgrawe D."/>
            <person name="Grimplet J."/>
            <person name="Matus J.T."/>
            <person name="Ware D."/>
            <person name="Wu X."/>
            <person name="Wang H."/>
            <person name="Liu C."/>
            <person name="Fang Y."/>
            <person name="Rustenholz C."/>
            <person name="Cheng Z."/>
            <person name="Xiao H."/>
            <person name="Zhou Y."/>
        </authorList>
    </citation>
    <scope>NUCLEOTIDE SEQUENCE [LARGE SCALE GENOMIC DNA]</scope>
    <source>
        <strain evidence="4">cv. Pinot noir / PN40024</strain>
        <tissue evidence="3">Leaf</tissue>
    </source>
</reference>